<feature type="chain" id="PRO_5046577298" description="Chalcone isomerase domain-containing protein" evidence="1">
    <location>
        <begin position="27"/>
        <end position="166"/>
    </location>
</feature>
<keyword evidence="4" id="KW-1185">Reference proteome</keyword>
<reference evidence="3 4" key="2">
    <citation type="journal article" date="2016" name="Int. J. Syst. Evol. Microbiol.">
        <title>Taxonomy of haemolytic and/or proteolytic strains of the genus Acinetobacter with the proposal of Acinetobacter courvalinii sp. nov. (genomic species 14 sensu Bouvet &amp; Jeanjean), Acinetobacter dispersus sp. nov. (genomic species 17), Acinetobacter modestus sp. nov., Acinetobacter proteolyticus sp. nov. and Acinetobacter vivianii sp. nov.</title>
        <authorList>
            <person name="Nemec A."/>
            <person name="Radolfova-Krizova L."/>
            <person name="Maixnerova M."/>
            <person name="Vrestiakova E."/>
            <person name="Jezek P."/>
            <person name="Sedo O."/>
        </authorList>
    </citation>
    <scope>NUCLEOTIDE SEQUENCE [LARGE SCALE GENOMIC DNA]</scope>
    <source>
        <strain evidence="3 4">NIPH 236</strain>
    </source>
</reference>
<feature type="signal peptide" evidence="1">
    <location>
        <begin position="1"/>
        <end position="26"/>
    </location>
</feature>
<accession>A0ABP2TWT8</accession>
<evidence type="ECO:0000313" key="4">
    <source>
        <dbReference type="Proteomes" id="UP000013190"/>
    </source>
</evidence>
<evidence type="ECO:0000259" key="2">
    <source>
        <dbReference type="Pfam" id="PF16036"/>
    </source>
</evidence>
<dbReference type="RefSeq" id="WP_004662720.1">
    <property type="nucleotide sequence ID" value="NZ_BMDV01000001.1"/>
</dbReference>
<gene>
    <name evidence="3" type="ORF">F992_02280</name>
</gene>
<dbReference type="EMBL" id="APOJ01000025">
    <property type="protein sequence ID" value="ENU26731.1"/>
    <property type="molecule type" value="Genomic_DNA"/>
</dbReference>
<sequence length="166" mass="18990">MNSNLNKKIFLFCAINLLVGIHVVHANVQTCQNAPLIVTGKVIGSVTYFAEDCKKNWENQNIRLDFSYRQNIPEWAFKRAATHFLKKNIADFSYNSPLNNITELYHPVKKGDLYSLSYNQNSNTLTLSLNQKTLGAITDKKANQYFKIWFGSSPFNAKLKQQLLNP</sequence>
<dbReference type="InterPro" id="IPR016087">
    <property type="entry name" value="Chalcone_isomerase"/>
</dbReference>
<evidence type="ECO:0000256" key="1">
    <source>
        <dbReference type="SAM" id="SignalP"/>
    </source>
</evidence>
<dbReference type="GeneID" id="92835659"/>
<dbReference type="Pfam" id="PF16036">
    <property type="entry name" value="Chalcone_3"/>
    <property type="match status" value="1"/>
</dbReference>
<reference evidence="4" key="1">
    <citation type="submission" date="2013-02" db="EMBL/GenBank/DDBJ databases">
        <title>The Genome Sequence of Acinetobacter sp. NIPH 236.</title>
        <authorList>
            <consortium name="The Broad Institute Genome Sequencing Platform"/>
            <consortium name="The Broad Institute Genome Sequencing Center for Infectious Disease"/>
            <person name="Cerqueira G."/>
            <person name="Feldgarden M."/>
            <person name="Courvalin P."/>
            <person name="Perichon B."/>
            <person name="Grillot-Courvalin C."/>
            <person name="Clermont D."/>
            <person name="Rocha E."/>
            <person name="Yoon E.-J."/>
            <person name="Nemec A."/>
            <person name="Walker B."/>
            <person name="Young S.K."/>
            <person name="Zeng Q."/>
            <person name="Gargeya S."/>
            <person name="Fitzgerald M."/>
            <person name="Haas B."/>
            <person name="Abouelleil A."/>
            <person name="Alvarado L."/>
            <person name="Arachchi H.M."/>
            <person name="Berlin A.M."/>
            <person name="Chapman S.B."/>
            <person name="Dewar J."/>
            <person name="Goldberg J."/>
            <person name="Griggs A."/>
            <person name="Gujja S."/>
            <person name="Hansen M."/>
            <person name="Howarth C."/>
            <person name="Imamovic A."/>
            <person name="Larimer J."/>
            <person name="McCowan C."/>
            <person name="Murphy C."/>
            <person name="Neiman D."/>
            <person name="Pearson M."/>
            <person name="Priest M."/>
            <person name="Roberts A."/>
            <person name="Saif S."/>
            <person name="Shea T."/>
            <person name="Sisk P."/>
            <person name="Sykes S."/>
            <person name="Wortman J."/>
            <person name="Nusbaum C."/>
            <person name="Birren B."/>
        </authorList>
    </citation>
    <scope>NUCLEOTIDE SEQUENCE [LARGE SCALE GENOMIC DNA]</scope>
    <source>
        <strain evidence="4">NIPH 236</strain>
    </source>
</reference>
<name>A0ABP2TWT8_9GAMM</name>
<protein>
    <recommendedName>
        <fullName evidence="2">Chalcone isomerase domain-containing protein</fullName>
    </recommendedName>
</protein>
<feature type="domain" description="Chalcone isomerase" evidence="2">
    <location>
        <begin position="58"/>
        <end position="164"/>
    </location>
</feature>
<keyword evidence="1" id="KW-0732">Signal</keyword>
<proteinExistence type="predicted"/>
<dbReference type="Proteomes" id="UP000013190">
    <property type="component" value="Unassembled WGS sequence"/>
</dbReference>
<organism evidence="3 4">
    <name type="scientific">Acinetobacter modestus</name>
    <dbReference type="NCBI Taxonomy" id="1776740"/>
    <lineage>
        <taxon>Bacteria</taxon>
        <taxon>Pseudomonadati</taxon>
        <taxon>Pseudomonadota</taxon>
        <taxon>Gammaproteobacteria</taxon>
        <taxon>Moraxellales</taxon>
        <taxon>Moraxellaceae</taxon>
        <taxon>Acinetobacter</taxon>
    </lineage>
</organism>
<evidence type="ECO:0000313" key="3">
    <source>
        <dbReference type="EMBL" id="ENU26731.1"/>
    </source>
</evidence>
<comment type="caution">
    <text evidence="3">The sequence shown here is derived from an EMBL/GenBank/DDBJ whole genome shotgun (WGS) entry which is preliminary data.</text>
</comment>